<dbReference type="EMBL" id="BARS01033659">
    <property type="protein sequence ID" value="GAG27515.1"/>
    <property type="molecule type" value="Genomic_DNA"/>
</dbReference>
<comment type="caution">
    <text evidence="1">The sequence shown here is derived from an EMBL/GenBank/DDBJ whole genome shotgun (WGS) entry which is preliminary data.</text>
</comment>
<sequence length="260" mass="28236">DGDSITYYDNTSLFNIGPSTGLISDTPTEAENGTYLVNITCGDTIDNASQLFNYTILDATKPIIYTVSVSPTKGAAGTLFNITANVTDGKEVKSVIAYIQKPDENDTATITLGLNNELYNGTWNSSNKADGTYVIDIKANDTSDNEEEKENGAVIALSLYAQNTFINSSFNLTANESLVINATSRTDTWLNITSDVNITSSVSIAKYSDNVMESVCPTISTELSKYIDIIFDNNTNENLSFVEVRVYYDDTEVSAASLQE</sequence>
<feature type="non-terminal residue" evidence="1">
    <location>
        <position position="260"/>
    </location>
</feature>
<dbReference type="InterPro" id="IPR013783">
    <property type="entry name" value="Ig-like_fold"/>
</dbReference>
<organism evidence="1">
    <name type="scientific">marine sediment metagenome</name>
    <dbReference type="NCBI Taxonomy" id="412755"/>
    <lineage>
        <taxon>unclassified sequences</taxon>
        <taxon>metagenomes</taxon>
        <taxon>ecological metagenomes</taxon>
    </lineage>
</organism>
<protein>
    <submittedName>
        <fullName evidence="1">Uncharacterized protein</fullName>
    </submittedName>
</protein>
<reference evidence="1" key="1">
    <citation type="journal article" date="2014" name="Front. Microbiol.">
        <title>High frequency of phylogenetically diverse reductive dehalogenase-homologous genes in deep subseafloor sedimentary metagenomes.</title>
        <authorList>
            <person name="Kawai M."/>
            <person name="Futagami T."/>
            <person name="Toyoda A."/>
            <person name="Takaki Y."/>
            <person name="Nishi S."/>
            <person name="Hori S."/>
            <person name="Arai W."/>
            <person name="Tsubouchi T."/>
            <person name="Morono Y."/>
            <person name="Uchiyama I."/>
            <person name="Ito T."/>
            <person name="Fujiyama A."/>
            <person name="Inagaki F."/>
            <person name="Takami H."/>
        </authorList>
    </citation>
    <scope>NUCLEOTIDE SEQUENCE</scope>
    <source>
        <strain evidence="1">Expedition CK06-06</strain>
    </source>
</reference>
<dbReference type="AlphaFoldDB" id="X0WA55"/>
<feature type="non-terminal residue" evidence="1">
    <location>
        <position position="1"/>
    </location>
</feature>
<evidence type="ECO:0000313" key="1">
    <source>
        <dbReference type="EMBL" id="GAG27515.1"/>
    </source>
</evidence>
<gene>
    <name evidence="1" type="ORF">S01H1_52100</name>
</gene>
<accession>X0WA55</accession>
<dbReference type="Gene3D" id="2.60.40.10">
    <property type="entry name" value="Immunoglobulins"/>
    <property type="match status" value="1"/>
</dbReference>
<name>X0WA55_9ZZZZ</name>
<proteinExistence type="predicted"/>